<dbReference type="Gene3D" id="1.10.238.20">
    <property type="entry name" value="Pheromone/general odorant binding protein domain"/>
    <property type="match status" value="1"/>
</dbReference>
<keyword evidence="3" id="KW-1185">Reference proteome</keyword>
<evidence type="ECO:0000313" key="2">
    <source>
        <dbReference type="EMBL" id="CAL8094443.1"/>
    </source>
</evidence>
<proteinExistence type="predicted"/>
<feature type="signal peptide" evidence="1">
    <location>
        <begin position="1"/>
        <end position="26"/>
    </location>
</feature>
<reference evidence="2 3" key="1">
    <citation type="submission" date="2024-08" db="EMBL/GenBank/DDBJ databases">
        <authorList>
            <person name="Cucini C."/>
            <person name="Frati F."/>
        </authorList>
    </citation>
    <scope>NUCLEOTIDE SEQUENCE [LARGE SCALE GENOMIC DNA]</scope>
</reference>
<dbReference type="InterPro" id="IPR006170">
    <property type="entry name" value="PBP/GOBP"/>
</dbReference>
<gene>
    <name evidence="2" type="ORF">ODALV1_LOCUS8776</name>
</gene>
<dbReference type="CDD" id="cd23992">
    <property type="entry name" value="PBP_GOBP"/>
    <property type="match status" value="1"/>
</dbReference>
<dbReference type="Pfam" id="PF01395">
    <property type="entry name" value="PBP_GOBP"/>
    <property type="match status" value="1"/>
</dbReference>
<evidence type="ECO:0000256" key="1">
    <source>
        <dbReference type="SAM" id="SignalP"/>
    </source>
</evidence>
<dbReference type="Proteomes" id="UP001642540">
    <property type="component" value="Unassembled WGS sequence"/>
</dbReference>
<protein>
    <submittedName>
        <fullName evidence="2">Uncharacterized protein</fullName>
    </submittedName>
</protein>
<evidence type="ECO:0000313" key="3">
    <source>
        <dbReference type="Proteomes" id="UP001642540"/>
    </source>
</evidence>
<sequence length="156" mass="17561">MEFHLYGLLVISLICFNLNRITLVNGNPWACMDKVTDEDKKTTMELMETCKKKLSLDAIPKLDELEKNGFDDKCFAKCKLTEMKLINDKGAIETAALEELLKKMIPAKQADISSVWKTCYESTKKTIDAEGGFEKNACKGAAMLKHCVMEGMHKLC</sequence>
<keyword evidence="1" id="KW-0732">Signal</keyword>
<name>A0ABP1Q980_9HEXA</name>
<dbReference type="SUPFAM" id="SSF47565">
    <property type="entry name" value="Insect pheromone/odorant-binding proteins"/>
    <property type="match status" value="1"/>
</dbReference>
<feature type="chain" id="PRO_5046257002" evidence="1">
    <location>
        <begin position="27"/>
        <end position="156"/>
    </location>
</feature>
<organism evidence="2 3">
    <name type="scientific">Orchesella dallaii</name>
    <dbReference type="NCBI Taxonomy" id="48710"/>
    <lineage>
        <taxon>Eukaryota</taxon>
        <taxon>Metazoa</taxon>
        <taxon>Ecdysozoa</taxon>
        <taxon>Arthropoda</taxon>
        <taxon>Hexapoda</taxon>
        <taxon>Collembola</taxon>
        <taxon>Entomobryomorpha</taxon>
        <taxon>Entomobryoidea</taxon>
        <taxon>Orchesellidae</taxon>
        <taxon>Orchesellinae</taxon>
        <taxon>Orchesella</taxon>
    </lineage>
</organism>
<comment type="caution">
    <text evidence="2">The sequence shown here is derived from an EMBL/GenBank/DDBJ whole genome shotgun (WGS) entry which is preliminary data.</text>
</comment>
<accession>A0ABP1Q980</accession>
<dbReference type="InterPro" id="IPR036728">
    <property type="entry name" value="PBP_GOBP_sf"/>
</dbReference>
<dbReference type="EMBL" id="CAXLJM020000027">
    <property type="protein sequence ID" value="CAL8094443.1"/>
    <property type="molecule type" value="Genomic_DNA"/>
</dbReference>